<proteinExistence type="predicted"/>
<reference evidence="3" key="1">
    <citation type="journal article" date="2022" name="bioRxiv">
        <title>Sequencing and chromosome-scale assembly of the giantPleurodeles waltlgenome.</title>
        <authorList>
            <person name="Brown T."/>
            <person name="Elewa A."/>
            <person name="Iarovenko S."/>
            <person name="Subramanian E."/>
            <person name="Araus A.J."/>
            <person name="Petzold A."/>
            <person name="Susuki M."/>
            <person name="Suzuki K.-i.T."/>
            <person name="Hayashi T."/>
            <person name="Toyoda A."/>
            <person name="Oliveira C."/>
            <person name="Osipova E."/>
            <person name="Leigh N.D."/>
            <person name="Simon A."/>
            <person name="Yun M.H."/>
        </authorList>
    </citation>
    <scope>NUCLEOTIDE SEQUENCE</scope>
    <source>
        <strain evidence="3">20211129_DDA</strain>
        <tissue evidence="3">Liver</tissue>
    </source>
</reference>
<keyword evidence="4" id="KW-1185">Reference proteome</keyword>
<dbReference type="CDD" id="cd00167">
    <property type="entry name" value="SANT"/>
    <property type="match status" value="1"/>
</dbReference>
<dbReference type="InterPro" id="IPR001005">
    <property type="entry name" value="SANT/Myb"/>
</dbReference>
<comment type="caution">
    <text evidence="3">The sequence shown here is derived from an EMBL/GenBank/DDBJ whole genome shotgun (WGS) entry which is preliminary data.</text>
</comment>
<dbReference type="AlphaFoldDB" id="A0AAV7QBJ6"/>
<evidence type="ECO:0000313" key="4">
    <source>
        <dbReference type="Proteomes" id="UP001066276"/>
    </source>
</evidence>
<feature type="region of interest" description="Disordered" evidence="1">
    <location>
        <begin position="196"/>
        <end position="265"/>
    </location>
</feature>
<dbReference type="Gene3D" id="1.10.10.60">
    <property type="entry name" value="Homeodomain-like"/>
    <property type="match status" value="1"/>
</dbReference>
<dbReference type="PROSITE" id="PS50090">
    <property type="entry name" value="MYB_LIKE"/>
    <property type="match status" value="1"/>
</dbReference>
<sequence>MVVNGEPGPIMITAGSDWAHRRGIYRHFDKTLTLDSCTTRREELHCMCCCVLTLVPEMARVTGEWAPAFTAEELEKLVDGVLPLYAKLYGQLEEQVRRLWQAIAKEVQTLEVYNRQSTHCRKRWEDLRHWSRKTAEAQLGKASQQGRGAYRTLTPPMARILAVAYPDLDGRIKAAQQPQGASSGEGAVAPVSYDARAHHGSQEAESTDVKGTSGLEAERSTMGEATTTGGSDSDTSSDDSSLVVVDPTGPTHSFSSPATPHTITALPGAPHRVARARSPRKVGVSFAPGTSSPAPASPAALTEEAIDLLRTISVGQTTIVNAIQGLASQMQKRNAYLEGIHCAMSGLQRSFRLLPPL</sequence>
<gene>
    <name evidence="3" type="ORF">NDU88_004303</name>
</gene>
<dbReference type="PANTHER" id="PTHR23098">
    <property type="entry name" value="AGAP001331-PA-RELATED"/>
    <property type="match status" value="1"/>
</dbReference>
<evidence type="ECO:0000256" key="1">
    <source>
        <dbReference type="SAM" id="MobiDB-lite"/>
    </source>
</evidence>
<feature type="domain" description="Myb-like" evidence="2">
    <location>
        <begin position="69"/>
        <end position="128"/>
    </location>
</feature>
<dbReference type="GO" id="GO:0005634">
    <property type="term" value="C:nucleus"/>
    <property type="evidence" value="ECO:0007669"/>
    <property type="project" value="TreeGrafter"/>
</dbReference>
<evidence type="ECO:0000259" key="2">
    <source>
        <dbReference type="PROSITE" id="PS50090"/>
    </source>
</evidence>
<organism evidence="3 4">
    <name type="scientific">Pleurodeles waltl</name>
    <name type="common">Iberian ribbed newt</name>
    <dbReference type="NCBI Taxonomy" id="8319"/>
    <lineage>
        <taxon>Eukaryota</taxon>
        <taxon>Metazoa</taxon>
        <taxon>Chordata</taxon>
        <taxon>Craniata</taxon>
        <taxon>Vertebrata</taxon>
        <taxon>Euteleostomi</taxon>
        <taxon>Amphibia</taxon>
        <taxon>Batrachia</taxon>
        <taxon>Caudata</taxon>
        <taxon>Salamandroidea</taxon>
        <taxon>Salamandridae</taxon>
        <taxon>Pleurodelinae</taxon>
        <taxon>Pleurodeles</taxon>
    </lineage>
</organism>
<name>A0AAV7QBJ6_PLEWA</name>
<protein>
    <recommendedName>
        <fullName evidence="2">Myb-like domain-containing protein</fullName>
    </recommendedName>
</protein>
<dbReference type="EMBL" id="JANPWB010000010">
    <property type="protein sequence ID" value="KAJ1137907.1"/>
    <property type="molecule type" value="Genomic_DNA"/>
</dbReference>
<feature type="compositionally biased region" description="Polar residues" evidence="1">
    <location>
        <begin position="250"/>
        <end position="262"/>
    </location>
</feature>
<dbReference type="PANTHER" id="PTHR23098:SF23">
    <property type="entry name" value="MYB-RELATED TRANSCRIPTION FACTOR, PARTNER OF PROFILIN-LIKE ISOFORM X2-RELATED"/>
    <property type="match status" value="1"/>
</dbReference>
<accession>A0AAV7QBJ6</accession>
<feature type="compositionally biased region" description="Low complexity" evidence="1">
    <location>
        <begin position="226"/>
        <end position="241"/>
    </location>
</feature>
<feature type="compositionally biased region" description="Low complexity" evidence="1">
    <location>
        <begin position="285"/>
        <end position="297"/>
    </location>
</feature>
<feature type="region of interest" description="Disordered" evidence="1">
    <location>
        <begin position="277"/>
        <end position="297"/>
    </location>
</feature>
<evidence type="ECO:0000313" key="3">
    <source>
        <dbReference type="EMBL" id="KAJ1137907.1"/>
    </source>
</evidence>
<dbReference type="Proteomes" id="UP001066276">
    <property type="component" value="Chromosome 6"/>
</dbReference>